<evidence type="ECO:0000256" key="1">
    <source>
        <dbReference type="SAM" id="MobiDB-lite"/>
    </source>
</evidence>
<reference evidence="2" key="1">
    <citation type="submission" date="2023-06" db="EMBL/GenBank/DDBJ databases">
        <title>Genomic analysis of the entomopathogenic nematode Steinernema hermaphroditum.</title>
        <authorList>
            <person name="Schwarz E.M."/>
            <person name="Heppert J.K."/>
            <person name="Baniya A."/>
            <person name="Schwartz H.T."/>
            <person name="Tan C.-H."/>
            <person name="Antoshechkin I."/>
            <person name="Sternberg P.W."/>
            <person name="Goodrich-Blair H."/>
            <person name="Dillman A.R."/>
        </authorList>
    </citation>
    <scope>NUCLEOTIDE SEQUENCE</scope>
    <source>
        <strain evidence="2">PS9179</strain>
        <tissue evidence="2">Whole animal</tissue>
    </source>
</reference>
<organism evidence="2 3">
    <name type="scientific">Steinernema hermaphroditum</name>
    <dbReference type="NCBI Taxonomy" id="289476"/>
    <lineage>
        <taxon>Eukaryota</taxon>
        <taxon>Metazoa</taxon>
        <taxon>Ecdysozoa</taxon>
        <taxon>Nematoda</taxon>
        <taxon>Chromadorea</taxon>
        <taxon>Rhabditida</taxon>
        <taxon>Tylenchina</taxon>
        <taxon>Panagrolaimomorpha</taxon>
        <taxon>Strongyloidoidea</taxon>
        <taxon>Steinernematidae</taxon>
        <taxon>Steinernema</taxon>
    </lineage>
</organism>
<feature type="compositionally biased region" description="Basic and acidic residues" evidence="1">
    <location>
        <begin position="69"/>
        <end position="94"/>
    </location>
</feature>
<evidence type="ECO:0000313" key="3">
    <source>
        <dbReference type="Proteomes" id="UP001175271"/>
    </source>
</evidence>
<dbReference type="AlphaFoldDB" id="A0AA39H892"/>
<comment type="caution">
    <text evidence="2">The sequence shown here is derived from an EMBL/GenBank/DDBJ whole genome shotgun (WGS) entry which is preliminary data.</text>
</comment>
<dbReference type="EMBL" id="JAUCMV010000004">
    <property type="protein sequence ID" value="KAK0401062.1"/>
    <property type="molecule type" value="Genomic_DNA"/>
</dbReference>
<proteinExistence type="predicted"/>
<gene>
    <name evidence="2" type="ORF">QR680_015575</name>
</gene>
<keyword evidence="3" id="KW-1185">Reference proteome</keyword>
<feature type="region of interest" description="Disordered" evidence="1">
    <location>
        <begin position="47"/>
        <end position="108"/>
    </location>
</feature>
<feature type="compositionally biased region" description="Polar residues" evidence="1">
    <location>
        <begin position="54"/>
        <end position="65"/>
    </location>
</feature>
<protein>
    <submittedName>
        <fullName evidence="2">Uncharacterized protein</fullName>
    </submittedName>
</protein>
<accession>A0AA39H892</accession>
<sequence>MFLAATEPDEVPDVAFGPYAMEKKTLQPVRAAGDAVWLRNLDAHEGCTKKAGSQPASNGKKNASCQAPGEKDKRMAERSYKAERRPRISDKKESYQCVTVPNHKLRDM</sequence>
<dbReference type="Proteomes" id="UP001175271">
    <property type="component" value="Unassembled WGS sequence"/>
</dbReference>
<name>A0AA39H892_9BILA</name>
<evidence type="ECO:0000313" key="2">
    <source>
        <dbReference type="EMBL" id="KAK0401062.1"/>
    </source>
</evidence>